<protein>
    <recommendedName>
        <fullName evidence="2">Reverse transcriptase domain-containing protein</fullName>
    </recommendedName>
</protein>
<name>A0A916ZAN5_9BACT</name>
<evidence type="ECO:0000313" key="4">
    <source>
        <dbReference type="Proteomes" id="UP000609064"/>
    </source>
</evidence>
<comment type="caution">
    <text evidence="3">The sequence shown here is derived from an EMBL/GenBank/DDBJ whole genome shotgun (WGS) entry which is preliminary data.</text>
</comment>
<gene>
    <name evidence="3" type="ORF">GCM10011514_53400</name>
</gene>
<dbReference type="PROSITE" id="PS50878">
    <property type="entry name" value="RT_POL"/>
    <property type="match status" value="1"/>
</dbReference>
<dbReference type="RefSeq" id="WP_188771344.1">
    <property type="nucleotide sequence ID" value="NZ_BMKK01000021.1"/>
</dbReference>
<organism evidence="3 4">
    <name type="scientific">Emticicia aquatilis</name>
    <dbReference type="NCBI Taxonomy" id="1537369"/>
    <lineage>
        <taxon>Bacteria</taxon>
        <taxon>Pseudomonadati</taxon>
        <taxon>Bacteroidota</taxon>
        <taxon>Cytophagia</taxon>
        <taxon>Cytophagales</taxon>
        <taxon>Leadbetterellaceae</taxon>
        <taxon>Emticicia</taxon>
    </lineage>
</organism>
<feature type="domain" description="Reverse transcriptase" evidence="2">
    <location>
        <begin position="1"/>
        <end position="317"/>
    </location>
</feature>
<evidence type="ECO:0000313" key="3">
    <source>
        <dbReference type="EMBL" id="GGD82649.1"/>
    </source>
</evidence>
<dbReference type="NCBIfam" id="NF041747">
    <property type="entry name" value="Drt3a"/>
    <property type="match status" value="1"/>
</dbReference>
<sequence>MLDQSFSSSNLIILFLRENRKGNFNKSYFTPEYTAKHQEFKSLVREKILLKKEKAKLSKEELDDFAKRLEIINNEKEEIRISIFEDLSKAINLNTFKFNIEYNNKKEVYTVENDAASYYAIKQLQTNISKTFKVIQADRNRIIKQLFNILSDGFPKVVIKTDIKSFYESIPQDKLFDKIEDNTLLSPFSKKLLRKLFYEFEDKKDKTIIEPQKGIPRGIGLSAYLSELYMRDIDNSIKSLQDVIYYARYVDDIIIIFSPKTTSTKGKYLEEIKKIICNNNSLSLKDGTDGKENKTFEIDLMSRVSYNESFNFLGYLFQIKRAETMVLGKKKVDFQVLLEISDNKIERYKKRLKLLVDAYNQDSIYNEKEARNMLYARLKFLTGNFHLNNNKRNVKSGIYYSNEMLKLNTITYESLKRLDKERMKAVKSLQPPPKIGIKKTNIILHILNNFSFQKGFNQKEKYFYSFTFGDRENKFYSKKFKRSTNKFEVIKSIWKDE</sequence>
<dbReference type="AlphaFoldDB" id="A0A916ZAN5"/>
<proteinExistence type="predicted"/>
<keyword evidence="1" id="KW-0175">Coiled coil</keyword>
<feature type="coiled-coil region" evidence="1">
    <location>
        <begin position="40"/>
        <end position="75"/>
    </location>
</feature>
<evidence type="ECO:0000256" key="1">
    <source>
        <dbReference type="SAM" id="Coils"/>
    </source>
</evidence>
<accession>A0A916ZAN5</accession>
<dbReference type="InterPro" id="IPR043502">
    <property type="entry name" value="DNA/RNA_pol_sf"/>
</dbReference>
<dbReference type="CDD" id="cd01646">
    <property type="entry name" value="RT_Bac_retron_I"/>
    <property type="match status" value="1"/>
</dbReference>
<dbReference type="Proteomes" id="UP000609064">
    <property type="component" value="Unassembled WGS sequence"/>
</dbReference>
<reference evidence="3" key="1">
    <citation type="journal article" date="2014" name="Int. J. Syst. Evol. Microbiol.">
        <title>Complete genome sequence of Corynebacterium casei LMG S-19264T (=DSM 44701T), isolated from a smear-ripened cheese.</title>
        <authorList>
            <consortium name="US DOE Joint Genome Institute (JGI-PGF)"/>
            <person name="Walter F."/>
            <person name="Albersmeier A."/>
            <person name="Kalinowski J."/>
            <person name="Ruckert C."/>
        </authorList>
    </citation>
    <scope>NUCLEOTIDE SEQUENCE</scope>
    <source>
        <strain evidence="3">CGMCC 1.15958</strain>
    </source>
</reference>
<dbReference type="InterPro" id="IPR000477">
    <property type="entry name" value="RT_dom"/>
</dbReference>
<evidence type="ECO:0000259" key="2">
    <source>
        <dbReference type="PROSITE" id="PS50878"/>
    </source>
</evidence>
<dbReference type="Pfam" id="PF00078">
    <property type="entry name" value="RVT_1"/>
    <property type="match status" value="1"/>
</dbReference>
<reference evidence="3" key="2">
    <citation type="submission" date="2020-09" db="EMBL/GenBank/DDBJ databases">
        <authorList>
            <person name="Sun Q."/>
            <person name="Zhou Y."/>
        </authorList>
    </citation>
    <scope>NUCLEOTIDE SEQUENCE</scope>
    <source>
        <strain evidence="3">CGMCC 1.15958</strain>
    </source>
</reference>
<keyword evidence="4" id="KW-1185">Reference proteome</keyword>
<dbReference type="SUPFAM" id="SSF56672">
    <property type="entry name" value="DNA/RNA polymerases"/>
    <property type="match status" value="1"/>
</dbReference>
<dbReference type="EMBL" id="BMKK01000021">
    <property type="protein sequence ID" value="GGD82649.1"/>
    <property type="molecule type" value="Genomic_DNA"/>
</dbReference>